<keyword evidence="6 8" id="KW-0326">Glycosidase</keyword>
<feature type="domain" description="Glycosyl hydrolase family 32 C-terminal" evidence="12">
    <location>
        <begin position="435"/>
        <end position="466"/>
    </location>
</feature>
<evidence type="ECO:0000256" key="10">
    <source>
        <dbReference type="SAM" id="MobiDB-lite"/>
    </source>
</evidence>
<evidence type="ECO:0000256" key="1">
    <source>
        <dbReference type="ARBA" id="ARBA00004914"/>
    </source>
</evidence>
<evidence type="ECO:0000256" key="4">
    <source>
        <dbReference type="ARBA" id="ARBA00019623"/>
    </source>
</evidence>
<dbReference type="NCBIfam" id="TIGR01322">
    <property type="entry name" value="scrB_fam"/>
    <property type="match status" value="1"/>
</dbReference>
<dbReference type="InterPro" id="IPR018053">
    <property type="entry name" value="Glyco_hydro_32_AS"/>
</dbReference>
<keyword evidence="9" id="KW-0119">Carbohydrate metabolism</keyword>
<gene>
    <name evidence="13" type="ORF">H9704_10995</name>
</gene>
<dbReference type="InterPro" id="IPR006232">
    <property type="entry name" value="Suc6P_hydrolase"/>
</dbReference>
<feature type="domain" description="Glycosyl hydrolase family 32 N-terminal" evidence="11">
    <location>
        <begin position="36"/>
        <end position="349"/>
    </location>
</feature>
<evidence type="ECO:0000256" key="3">
    <source>
        <dbReference type="ARBA" id="ARBA00012758"/>
    </source>
</evidence>
<dbReference type="AlphaFoldDB" id="A0A9D2N242"/>
<comment type="similarity">
    <text evidence="2 8">Belongs to the glycosyl hydrolase 32 family.</text>
</comment>
<sequence>MKKYEKVFREDYERWHRENEAYRERVAADPRRLAFHLMPETGWLNDPNGLCQFHGEYHIYYQYTPFEPTGELKLWGHYSTRDFLTYVRHEPVLFPDQDFDAHGVYSGSALAEGDVLHCFYTGNVKYFDRPDYDYIMTGRGSNTVHVTSRDGENFSEKKVVLTNADYPEDMSGHVRDPKVFKGSDGAYHMVLGARDKESRGLVLFYESADLEHWVYRGRLSTKNPFGYMWECPDVFCLDGQLLLVCCPQGVPRRGLDFWNVHQCTYMKLTADRQTGACSVDEADIRMLDRGFDFYAPQTFLDEQGRRILIGWMGIPDADYGNPTVDAGWQHALTIPRELSFSKGRLIQKPLRELGALRSGCRIYEDLAGLCAESGIVYEAELTFTECLRMEMKLREGVSLRYEGGHGEGGILTLDLGEKGAGRKERPVRLDGLRGLQVFSDTSSLEIFVNGGEEVFTTRVYGQKGGMEVAGACAGRAVVYDLKSFSYAEPDEKTGLGDACRRNGSDGSEKNQKNT</sequence>
<dbReference type="Pfam" id="PF00251">
    <property type="entry name" value="Glyco_hydro_32N"/>
    <property type="match status" value="1"/>
</dbReference>
<comment type="pathway">
    <text evidence="1 9">Glycan biosynthesis; sucrose metabolism.</text>
</comment>
<evidence type="ECO:0000259" key="12">
    <source>
        <dbReference type="Pfam" id="PF08244"/>
    </source>
</evidence>
<dbReference type="PANTHER" id="PTHR43101:SF1">
    <property type="entry name" value="BETA-FRUCTOSIDASE"/>
    <property type="match status" value="1"/>
</dbReference>
<dbReference type="CDD" id="cd18623">
    <property type="entry name" value="GH32_ScrB-like"/>
    <property type="match status" value="1"/>
</dbReference>
<evidence type="ECO:0000313" key="14">
    <source>
        <dbReference type="Proteomes" id="UP000823910"/>
    </source>
</evidence>
<evidence type="ECO:0000256" key="5">
    <source>
        <dbReference type="ARBA" id="ARBA00022801"/>
    </source>
</evidence>
<evidence type="ECO:0000259" key="11">
    <source>
        <dbReference type="Pfam" id="PF00251"/>
    </source>
</evidence>
<dbReference type="Gene3D" id="2.115.10.20">
    <property type="entry name" value="Glycosyl hydrolase domain, family 43"/>
    <property type="match status" value="1"/>
</dbReference>
<evidence type="ECO:0000256" key="8">
    <source>
        <dbReference type="RuleBase" id="RU362110"/>
    </source>
</evidence>
<protein>
    <recommendedName>
        <fullName evidence="4 8">Sucrose-6-phosphate hydrolase</fullName>
        <ecNumber evidence="3 8">3.2.1.26</ecNumber>
    </recommendedName>
    <alternativeName>
        <fullName evidence="7 9">Invertase</fullName>
    </alternativeName>
</protein>
<evidence type="ECO:0000256" key="2">
    <source>
        <dbReference type="ARBA" id="ARBA00009902"/>
    </source>
</evidence>
<dbReference type="InterPro" id="IPR001362">
    <property type="entry name" value="Glyco_hydro_32"/>
</dbReference>
<dbReference type="SMART" id="SM00640">
    <property type="entry name" value="Glyco_32"/>
    <property type="match status" value="1"/>
</dbReference>
<dbReference type="Gene3D" id="2.60.120.560">
    <property type="entry name" value="Exo-inulinase, domain 1"/>
    <property type="match status" value="1"/>
</dbReference>
<dbReference type="EMBL" id="DWWT01000058">
    <property type="protein sequence ID" value="HJC06658.1"/>
    <property type="molecule type" value="Genomic_DNA"/>
</dbReference>
<dbReference type="PROSITE" id="PS00609">
    <property type="entry name" value="GLYCOSYL_HYDROL_F32"/>
    <property type="match status" value="1"/>
</dbReference>
<keyword evidence="9" id="KW-0963">Cytoplasm</keyword>
<dbReference type="InterPro" id="IPR013189">
    <property type="entry name" value="Glyco_hydro_32_C"/>
</dbReference>
<keyword evidence="5 8" id="KW-0378">Hydrolase</keyword>
<dbReference type="InterPro" id="IPR051214">
    <property type="entry name" value="GH32_Enzymes"/>
</dbReference>
<accession>A0A9D2N242</accession>
<feature type="compositionally biased region" description="Basic and acidic residues" evidence="10">
    <location>
        <begin position="489"/>
        <end position="514"/>
    </location>
</feature>
<evidence type="ECO:0000256" key="9">
    <source>
        <dbReference type="RuleBase" id="RU365015"/>
    </source>
</evidence>
<dbReference type="SUPFAM" id="SSF75005">
    <property type="entry name" value="Arabinanase/levansucrase/invertase"/>
    <property type="match status" value="1"/>
</dbReference>
<dbReference type="Proteomes" id="UP000823910">
    <property type="component" value="Unassembled WGS sequence"/>
</dbReference>
<dbReference type="GO" id="GO:0005975">
    <property type="term" value="P:carbohydrate metabolic process"/>
    <property type="evidence" value="ECO:0007669"/>
    <property type="project" value="InterPro"/>
</dbReference>
<evidence type="ECO:0000256" key="6">
    <source>
        <dbReference type="ARBA" id="ARBA00023295"/>
    </source>
</evidence>
<dbReference type="EC" id="3.2.1.26" evidence="3 8"/>
<dbReference type="InterPro" id="IPR013148">
    <property type="entry name" value="Glyco_hydro_32_N"/>
</dbReference>
<dbReference type="GO" id="GO:0005737">
    <property type="term" value="C:cytoplasm"/>
    <property type="evidence" value="ECO:0007669"/>
    <property type="project" value="UniProtKB-SubCell"/>
</dbReference>
<comment type="catalytic activity">
    <reaction evidence="8">
        <text>Hydrolysis of terminal non-reducing beta-D-fructofuranoside residues in beta-D-fructofuranosides.</text>
        <dbReference type="EC" id="3.2.1.26"/>
    </reaction>
</comment>
<evidence type="ECO:0000256" key="7">
    <source>
        <dbReference type="ARBA" id="ARBA00033367"/>
    </source>
</evidence>
<dbReference type="InterPro" id="IPR023296">
    <property type="entry name" value="Glyco_hydro_beta-prop_sf"/>
</dbReference>
<evidence type="ECO:0000313" key="13">
    <source>
        <dbReference type="EMBL" id="HJC06658.1"/>
    </source>
</evidence>
<comment type="caution">
    <text evidence="13">The sequence shown here is derived from an EMBL/GenBank/DDBJ whole genome shotgun (WGS) entry which is preliminary data.</text>
</comment>
<organism evidence="13 14">
    <name type="scientific">Candidatus Enterocloster excrementipullorum</name>
    <dbReference type="NCBI Taxonomy" id="2838559"/>
    <lineage>
        <taxon>Bacteria</taxon>
        <taxon>Bacillati</taxon>
        <taxon>Bacillota</taxon>
        <taxon>Clostridia</taxon>
        <taxon>Lachnospirales</taxon>
        <taxon>Lachnospiraceae</taxon>
        <taxon>Enterocloster</taxon>
    </lineage>
</organism>
<dbReference type="SUPFAM" id="SSF49899">
    <property type="entry name" value="Concanavalin A-like lectins/glucanases"/>
    <property type="match status" value="1"/>
</dbReference>
<dbReference type="Pfam" id="PF08244">
    <property type="entry name" value="Glyco_hydro_32C"/>
    <property type="match status" value="1"/>
</dbReference>
<comment type="function">
    <text evidence="9">Enables the bacterium to metabolize sucrose as a sole carbon source.</text>
</comment>
<dbReference type="InterPro" id="IPR013320">
    <property type="entry name" value="ConA-like_dom_sf"/>
</dbReference>
<reference evidence="13" key="2">
    <citation type="submission" date="2021-04" db="EMBL/GenBank/DDBJ databases">
        <authorList>
            <person name="Gilroy R."/>
        </authorList>
    </citation>
    <scope>NUCLEOTIDE SEQUENCE</scope>
    <source>
        <strain evidence="13">CHK180-15479</strain>
    </source>
</reference>
<proteinExistence type="inferred from homology"/>
<feature type="region of interest" description="Disordered" evidence="10">
    <location>
        <begin position="488"/>
        <end position="514"/>
    </location>
</feature>
<dbReference type="GO" id="GO:0004564">
    <property type="term" value="F:beta-fructofuranosidase activity"/>
    <property type="evidence" value="ECO:0007669"/>
    <property type="project" value="UniProtKB-EC"/>
</dbReference>
<name>A0A9D2N242_9FIRM</name>
<reference evidence="13" key="1">
    <citation type="journal article" date="2021" name="PeerJ">
        <title>Extensive microbial diversity within the chicken gut microbiome revealed by metagenomics and culture.</title>
        <authorList>
            <person name="Gilroy R."/>
            <person name="Ravi A."/>
            <person name="Getino M."/>
            <person name="Pursley I."/>
            <person name="Horton D.L."/>
            <person name="Alikhan N.F."/>
            <person name="Baker D."/>
            <person name="Gharbi K."/>
            <person name="Hall N."/>
            <person name="Watson M."/>
            <person name="Adriaenssens E.M."/>
            <person name="Foster-Nyarko E."/>
            <person name="Jarju S."/>
            <person name="Secka A."/>
            <person name="Antonio M."/>
            <person name="Oren A."/>
            <person name="Chaudhuri R.R."/>
            <person name="La Ragione R."/>
            <person name="Hildebrand F."/>
            <person name="Pallen M.J."/>
        </authorList>
    </citation>
    <scope>NUCLEOTIDE SEQUENCE</scope>
    <source>
        <strain evidence="13">CHK180-15479</strain>
    </source>
</reference>
<comment type="subcellular location">
    <subcellularLocation>
        <location evidence="9">Cytoplasm</location>
    </subcellularLocation>
</comment>
<dbReference type="PANTHER" id="PTHR43101">
    <property type="entry name" value="BETA-FRUCTOSIDASE"/>
    <property type="match status" value="1"/>
</dbReference>